<dbReference type="SUPFAM" id="SSF53697">
    <property type="entry name" value="SIS domain"/>
    <property type="match status" value="1"/>
</dbReference>
<dbReference type="InterPro" id="IPR009057">
    <property type="entry name" value="Homeodomain-like_sf"/>
</dbReference>
<dbReference type="InterPro" id="IPR047640">
    <property type="entry name" value="RpiR-like"/>
</dbReference>
<gene>
    <name evidence="2" type="ORF">U1294_10095</name>
</gene>
<evidence type="ECO:0000259" key="1">
    <source>
        <dbReference type="PROSITE" id="PS51071"/>
    </source>
</evidence>
<sequence length="259" mass="30560">MDNRRLSLLYNLQNLYNQSKVGSIEYILSSYLIDHYQEINQLNIFEVAEQNNVSRASVRRFCLNLGYKNFKELKEHFSEFDEGLNNYQTFYNQNDFTSKLRKQIKIMFEEIEERLATKELNQIVETIYEANEVLIIASSTIANNIRVFQQVMAILGKRITITANEEDFEDKSRNLTNDSIILFFSISGVLAETFLQPLEDCIAKKYLFTNSRNPVFNSSFDQIYHLSNVENQRDDDIVYYTYGINFVLDSICYHYSKKY</sequence>
<dbReference type="RefSeq" id="WP_171332034.1">
    <property type="nucleotide sequence ID" value="NZ_JAKYKT010000053.1"/>
</dbReference>
<dbReference type="PANTHER" id="PTHR30514:SF1">
    <property type="entry name" value="HTH-TYPE TRANSCRIPTIONAL REGULATOR HEXR-RELATED"/>
    <property type="match status" value="1"/>
</dbReference>
<evidence type="ECO:0000313" key="3">
    <source>
        <dbReference type="Proteomes" id="UP001290582"/>
    </source>
</evidence>
<dbReference type="GO" id="GO:0003700">
    <property type="term" value="F:DNA-binding transcription factor activity"/>
    <property type="evidence" value="ECO:0007669"/>
    <property type="project" value="InterPro"/>
</dbReference>
<name>A0AAW9JZY8_9ENTE</name>
<dbReference type="GO" id="GO:1901135">
    <property type="term" value="P:carbohydrate derivative metabolic process"/>
    <property type="evidence" value="ECO:0007669"/>
    <property type="project" value="InterPro"/>
</dbReference>
<dbReference type="EMBL" id="JAXOGL010000019">
    <property type="protein sequence ID" value="MDZ5598570.1"/>
    <property type="molecule type" value="Genomic_DNA"/>
</dbReference>
<protein>
    <submittedName>
        <fullName evidence="2">MurR/RpiR family transcriptional regulator</fullName>
    </submittedName>
</protein>
<dbReference type="GO" id="GO:0097367">
    <property type="term" value="F:carbohydrate derivative binding"/>
    <property type="evidence" value="ECO:0007669"/>
    <property type="project" value="InterPro"/>
</dbReference>
<reference evidence="2" key="1">
    <citation type="submission" date="2023-12" db="EMBL/GenBank/DDBJ databases">
        <title>Molecular genomic analyses of Enterococcus cecorum from sepsis oubreaks in broilers.</title>
        <authorList>
            <person name="Rhoads D."/>
            <person name="Alrubaye A."/>
        </authorList>
    </citation>
    <scope>NUCLEOTIDE SEQUENCE</scope>
    <source>
        <strain evidence="2">1755</strain>
    </source>
</reference>
<accession>A0AAW9JZY8</accession>
<dbReference type="InterPro" id="IPR036388">
    <property type="entry name" value="WH-like_DNA-bd_sf"/>
</dbReference>
<organism evidence="2 3">
    <name type="scientific">Enterococcus cecorum</name>
    <dbReference type="NCBI Taxonomy" id="44008"/>
    <lineage>
        <taxon>Bacteria</taxon>
        <taxon>Bacillati</taxon>
        <taxon>Bacillota</taxon>
        <taxon>Bacilli</taxon>
        <taxon>Lactobacillales</taxon>
        <taxon>Enterococcaceae</taxon>
        <taxon>Enterococcus</taxon>
    </lineage>
</organism>
<dbReference type="SUPFAM" id="SSF46689">
    <property type="entry name" value="Homeodomain-like"/>
    <property type="match status" value="1"/>
</dbReference>
<dbReference type="InterPro" id="IPR000281">
    <property type="entry name" value="HTH_RpiR"/>
</dbReference>
<comment type="caution">
    <text evidence="2">The sequence shown here is derived from an EMBL/GenBank/DDBJ whole genome shotgun (WGS) entry which is preliminary data.</text>
</comment>
<dbReference type="Pfam" id="PF01418">
    <property type="entry name" value="HTH_6"/>
    <property type="match status" value="1"/>
</dbReference>
<dbReference type="AlphaFoldDB" id="A0AAW9JZY8"/>
<dbReference type="PROSITE" id="PS51071">
    <property type="entry name" value="HTH_RPIR"/>
    <property type="match status" value="1"/>
</dbReference>
<dbReference type="InterPro" id="IPR046348">
    <property type="entry name" value="SIS_dom_sf"/>
</dbReference>
<evidence type="ECO:0000313" key="2">
    <source>
        <dbReference type="EMBL" id="MDZ5598570.1"/>
    </source>
</evidence>
<dbReference type="Gene3D" id="1.10.10.10">
    <property type="entry name" value="Winged helix-like DNA-binding domain superfamily/Winged helix DNA-binding domain"/>
    <property type="match status" value="1"/>
</dbReference>
<dbReference type="Gene3D" id="3.40.50.10490">
    <property type="entry name" value="Glucose-6-phosphate isomerase like protein, domain 1"/>
    <property type="match status" value="1"/>
</dbReference>
<dbReference type="Proteomes" id="UP001290582">
    <property type="component" value="Unassembled WGS sequence"/>
</dbReference>
<proteinExistence type="predicted"/>
<feature type="domain" description="HTH rpiR-type" evidence="1">
    <location>
        <begin position="8"/>
        <end position="84"/>
    </location>
</feature>
<dbReference type="PANTHER" id="PTHR30514">
    <property type="entry name" value="GLUCOKINASE"/>
    <property type="match status" value="1"/>
</dbReference>
<dbReference type="GO" id="GO:0003677">
    <property type="term" value="F:DNA binding"/>
    <property type="evidence" value="ECO:0007669"/>
    <property type="project" value="InterPro"/>
</dbReference>